<dbReference type="RefSeq" id="WP_203093370.1">
    <property type="nucleotide sequence ID" value="NZ_JAESPH010000004.1"/>
</dbReference>
<organism evidence="1 2">
    <name type="scientific">Capnocytophaga genosp. AHN8471</name>
    <dbReference type="NCBI Taxonomy" id="327574"/>
    <lineage>
        <taxon>Bacteria</taxon>
        <taxon>Pseudomonadati</taxon>
        <taxon>Bacteroidota</taxon>
        <taxon>Flavobacteriia</taxon>
        <taxon>Flavobacteriales</taxon>
        <taxon>Flavobacteriaceae</taxon>
        <taxon>Capnocytophaga</taxon>
    </lineage>
</organism>
<name>A0ABS1YX84_9FLAO</name>
<sequence length="105" mass="12267">MEFKHKYCLGERVYCDDGFIGFAGFVKEIYINDTDILYKISDKDGITSHCYKEECIFSSEKPSFLSLLCLKLCLKLIKLLKLKVLKEKYQIDLTPDELLETLKKI</sequence>
<proteinExistence type="predicted"/>
<evidence type="ECO:0000313" key="2">
    <source>
        <dbReference type="Proteomes" id="UP000603506"/>
    </source>
</evidence>
<evidence type="ECO:0000313" key="1">
    <source>
        <dbReference type="EMBL" id="MBM0651011.1"/>
    </source>
</evidence>
<protein>
    <submittedName>
        <fullName evidence="1">Uncharacterized protein</fullName>
    </submittedName>
</protein>
<reference evidence="1 2" key="1">
    <citation type="submission" date="2021-01" db="EMBL/GenBank/DDBJ databases">
        <title>Evidence that Capnocytophaga endodontalis is a later homotypic synonym for Capnocytophaga genospecies AHN8471, and request for opinion on proposed recognition of strain AHN8471 as type strain of the species.</title>
        <authorList>
            <person name="Nicholson A.C."/>
            <person name="Hopper C.L."/>
            <person name="Gulvik C.A."/>
            <person name="Mcquiston J.R."/>
            <person name="Lau E.F."/>
        </authorList>
    </citation>
    <scope>NUCLEOTIDE SEQUENCE [LARGE SCALE GENOMIC DNA]</scope>
    <source>
        <strain evidence="1 2">AHN9576</strain>
    </source>
</reference>
<dbReference type="Proteomes" id="UP000603506">
    <property type="component" value="Unassembled WGS sequence"/>
</dbReference>
<dbReference type="EMBL" id="JAEUAH010000013">
    <property type="protein sequence ID" value="MBM0651011.1"/>
    <property type="molecule type" value="Genomic_DNA"/>
</dbReference>
<comment type="caution">
    <text evidence="1">The sequence shown here is derived from an EMBL/GenBank/DDBJ whole genome shotgun (WGS) entry which is preliminary data.</text>
</comment>
<keyword evidence="2" id="KW-1185">Reference proteome</keyword>
<accession>A0ABS1YX84</accession>
<gene>
    <name evidence="1" type="ORF">JNB19_09655</name>
</gene>